<protein>
    <submittedName>
        <fullName evidence="1">Uncharacterized protein</fullName>
    </submittedName>
</protein>
<sequence>MRVFNEGNPNGSYYALTTTLSTTSVLTPVTSIRSYLPPGSERPFTPSFSKALKTVVGSLETLRMLNEVAGKPGTPPEEFVGVFQSLTSVTSIPFKTFCQLGTAVWDLNSKVPGSAVFCTPQTYEDRSGYPEMEGGGKRSGI</sequence>
<proteinExistence type="predicted"/>
<dbReference type="EMBL" id="OB661469">
    <property type="protein sequence ID" value="CAD7228295.1"/>
    <property type="molecule type" value="Genomic_DNA"/>
</dbReference>
<organism evidence="1">
    <name type="scientific">Cyprideis torosa</name>
    <dbReference type="NCBI Taxonomy" id="163714"/>
    <lineage>
        <taxon>Eukaryota</taxon>
        <taxon>Metazoa</taxon>
        <taxon>Ecdysozoa</taxon>
        <taxon>Arthropoda</taxon>
        <taxon>Crustacea</taxon>
        <taxon>Oligostraca</taxon>
        <taxon>Ostracoda</taxon>
        <taxon>Podocopa</taxon>
        <taxon>Podocopida</taxon>
        <taxon>Cytherocopina</taxon>
        <taxon>Cytheroidea</taxon>
        <taxon>Cytherideidae</taxon>
        <taxon>Cyprideis</taxon>
    </lineage>
</organism>
<evidence type="ECO:0000313" key="1">
    <source>
        <dbReference type="EMBL" id="CAD7228295.1"/>
    </source>
</evidence>
<dbReference type="AlphaFoldDB" id="A0A7R8WDF1"/>
<gene>
    <name evidence="1" type="ORF">CTOB1V02_LOCUS6182</name>
</gene>
<name>A0A7R8WDF1_9CRUS</name>
<reference evidence="1" key="1">
    <citation type="submission" date="2020-11" db="EMBL/GenBank/DDBJ databases">
        <authorList>
            <person name="Tran Van P."/>
        </authorList>
    </citation>
    <scope>NUCLEOTIDE SEQUENCE</scope>
</reference>
<accession>A0A7R8WDF1</accession>